<dbReference type="EMBL" id="KI913991">
    <property type="protein sequence ID" value="ETV93540.1"/>
    <property type="molecule type" value="Genomic_DNA"/>
</dbReference>
<dbReference type="Gene3D" id="3.60.21.10">
    <property type="match status" value="1"/>
</dbReference>
<dbReference type="SUPFAM" id="SSF56300">
    <property type="entry name" value="Metallo-dependent phosphatases"/>
    <property type="match status" value="1"/>
</dbReference>
<dbReference type="OrthoDB" id="1883418at2759"/>
<dbReference type="GeneID" id="20089620"/>
<feature type="transmembrane region" description="Helical" evidence="2">
    <location>
        <begin position="686"/>
        <end position="704"/>
    </location>
</feature>
<evidence type="ECO:0000313" key="3">
    <source>
        <dbReference type="EMBL" id="ETV93538.1"/>
    </source>
</evidence>
<accession>A0A024THK7</accession>
<feature type="region of interest" description="Disordered" evidence="1">
    <location>
        <begin position="549"/>
        <end position="588"/>
    </location>
</feature>
<dbReference type="eggNOG" id="ENOG502QSAS">
    <property type="taxonomic scope" value="Eukaryota"/>
</dbReference>
<dbReference type="RefSeq" id="XP_008877896.1">
    <property type="nucleotide sequence ID" value="XM_008879674.1"/>
</dbReference>
<evidence type="ECO:0000256" key="2">
    <source>
        <dbReference type="SAM" id="Phobius"/>
    </source>
</evidence>
<evidence type="ECO:0008006" key="4">
    <source>
        <dbReference type="Google" id="ProtNLM"/>
    </source>
</evidence>
<dbReference type="EMBL" id="KI913991">
    <property type="protein sequence ID" value="ETV93538.1"/>
    <property type="molecule type" value="Genomic_DNA"/>
</dbReference>
<feature type="transmembrane region" description="Helical" evidence="2">
    <location>
        <begin position="89"/>
        <end position="111"/>
    </location>
</feature>
<dbReference type="RefSeq" id="XP_008877910.1">
    <property type="nucleotide sequence ID" value="XM_008879688.1"/>
</dbReference>
<keyword evidence="2" id="KW-0472">Membrane</keyword>
<keyword evidence="2" id="KW-0812">Transmembrane</keyword>
<gene>
    <name evidence="3" type="ORF">H310_12570</name>
</gene>
<dbReference type="VEuPathDB" id="FungiDB:H310_12570"/>
<keyword evidence="2" id="KW-1133">Transmembrane helix</keyword>
<feature type="transmembrane region" description="Helical" evidence="2">
    <location>
        <begin position="187"/>
        <end position="205"/>
    </location>
</feature>
<protein>
    <recommendedName>
        <fullName evidence="4">Calcineurin-like phosphoesterase domain-containing protein</fullName>
    </recommendedName>
</protein>
<feature type="transmembrane region" description="Helical" evidence="2">
    <location>
        <begin position="874"/>
        <end position="902"/>
    </location>
</feature>
<dbReference type="InterPro" id="IPR029052">
    <property type="entry name" value="Metallo-depent_PP-like"/>
</dbReference>
<proteinExistence type="predicted"/>
<feature type="compositionally biased region" description="Polar residues" evidence="1">
    <location>
        <begin position="556"/>
        <end position="586"/>
    </location>
</feature>
<dbReference type="AlphaFoldDB" id="A0A024THK7"/>
<name>A0A024THK7_9STRA</name>
<dbReference type="PANTHER" id="PTHR34211">
    <property type="entry name" value="CALCINEURIN-LIKE METALLO-PHOSPHOESTERASE SUPERFAMILY PROTEIN"/>
    <property type="match status" value="1"/>
</dbReference>
<dbReference type="RefSeq" id="XP_008877912.1">
    <property type="nucleotide sequence ID" value="XM_008879690.1"/>
</dbReference>
<feature type="transmembrane region" description="Helical" evidence="2">
    <location>
        <begin position="767"/>
        <end position="788"/>
    </location>
</feature>
<reference evidence="3" key="1">
    <citation type="submission" date="2013-12" db="EMBL/GenBank/DDBJ databases">
        <title>The Genome Sequence of Aphanomyces invadans NJM9701.</title>
        <authorList>
            <consortium name="The Broad Institute Genomics Platform"/>
            <person name="Russ C."/>
            <person name="Tyler B."/>
            <person name="van West P."/>
            <person name="Dieguez-Uribeondo J."/>
            <person name="Young S.K."/>
            <person name="Zeng Q."/>
            <person name="Gargeya S."/>
            <person name="Fitzgerald M."/>
            <person name="Abouelleil A."/>
            <person name="Alvarado L."/>
            <person name="Chapman S.B."/>
            <person name="Gainer-Dewar J."/>
            <person name="Goldberg J."/>
            <person name="Griggs A."/>
            <person name="Gujja S."/>
            <person name="Hansen M."/>
            <person name="Howarth C."/>
            <person name="Imamovic A."/>
            <person name="Ireland A."/>
            <person name="Larimer J."/>
            <person name="McCowan C."/>
            <person name="Murphy C."/>
            <person name="Pearson M."/>
            <person name="Poon T.W."/>
            <person name="Priest M."/>
            <person name="Roberts A."/>
            <person name="Saif S."/>
            <person name="Shea T."/>
            <person name="Sykes S."/>
            <person name="Wortman J."/>
            <person name="Nusbaum C."/>
            <person name="Birren B."/>
        </authorList>
    </citation>
    <scope>NUCLEOTIDE SEQUENCE [LARGE SCALE GENOMIC DNA]</scope>
    <source>
        <strain evidence="3">NJM9701</strain>
    </source>
</reference>
<dbReference type="EMBL" id="KI913991">
    <property type="protein sequence ID" value="ETV93539.1"/>
    <property type="molecule type" value="Genomic_DNA"/>
</dbReference>
<feature type="transmembrane region" description="Helical" evidence="2">
    <location>
        <begin position="740"/>
        <end position="758"/>
    </location>
</feature>
<evidence type="ECO:0000256" key="1">
    <source>
        <dbReference type="SAM" id="MobiDB-lite"/>
    </source>
</evidence>
<sequence length="1022" mass="114881">MVPRLCDGVSVVLHLYEPVCGKPRAVGSLDAVRVLFDGIVHVAVVCCGGARPADEARHDGLRRQATGAISSNVRFLPPLLTSCRSQVSLFLPIFFSSIAILGTFQTVLYLLKRCGLVSQLSSLSWNRLVSTILRNSAAVSVSCCILIVHCDADEEDANFPKTYNRHACEHVFGVASSRIPVPASYQGALFIWITGLTLAMINFVFERLVGFQVFSMQWHHDADDEDDDDENAKHATLPPEHALPMVPWYSMFMFDTGFQLLISLKIFLGRFDKRTMQAALHPNYKDYLFDHLAEKDDVWFDFMADCGDGFNSSFQIARMLAQPHLKVTVPLTNATFPRHDSVTLPRGNCLVIGGDLAYPHPDADSYESRFWRPFEYAMKPPTWYDPAVISTKKPTLPRSCQSLKEYAGPTCFAIPGNHDWFDGLNTYSRFVCERDWLGGWHLPQNTSFFALQLPHGWWVFGCDLALEDDINVEQFACFEAIVEAHIGPTDRVIIVTHEPSWILDAYEHRRSEEKLQYLITTILAGRVVVRLAGDVHNYTRHSLMEYDQPQEAHPTGTASANAKPRSTPSLSVKTSASNENLTSMSPFSPVAKHFPHMNNVKHPSPVMDSSNPMPSIATETKPAPEAPAHLIVSGGGGAFLHPTHVPSGDNLVASQRLYTRASCYPSEKVCRRYALLNILGFRRRNWRFDIVGGLGYFFLAFSKFPRCSVGQIYESAEWTTVAWNFVADLWAVHYEVFTTSYLSLATYVGLGIGHWLFADSTSPTKRLVISVATSLCHSMAAFSVLIAFESMFQAASDGGALGGDDGVDALYKYYQIHVPNMVQLRSYDYFSLIPLYSTCVKYILTIFDVPQAVAVYRTDICQAGFDSLTRSEVLAYYCSVFLYFWVAATPLSGVIVGVYLYLAVNVFHSHYNEAFSALRVASYKNFLRLHIKSNGDLEIFALGVDKMPTKWIRDPDWSGATQAEKVSPSYEWKVPSYWKPKMSRVDNILRFDMEEETFDRKFNTDDRSQVKLVDYVVYHKDA</sequence>
<organism evidence="3">
    <name type="scientific">Aphanomyces invadans</name>
    <dbReference type="NCBI Taxonomy" id="157072"/>
    <lineage>
        <taxon>Eukaryota</taxon>
        <taxon>Sar</taxon>
        <taxon>Stramenopiles</taxon>
        <taxon>Oomycota</taxon>
        <taxon>Saprolegniomycetes</taxon>
        <taxon>Saprolegniales</taxon>
        <taxon>Verrucalvaceae</taxon>
        <taxon>Aphanomyces</taxon>
    </lineage>
</organism>
<dbReference type="PANTHER" id="PTHR34211:SF3">
    <property type="entry name" value="CALCINEURIN-LIKE METALLO-PHOSPHOESTERASE SUPERFAMILY PROTEIN"/>
    <property type="match status" value="1"/>
</dbReference>
<feature type="transmembrane region" description="Helical" evidence="2">
    <location>
        <begin position="248"/>
        <end position="268"/>
    </location>
</feature>